<evidence type="ECO:0000313" key="3">
    <source>
        <dbReference type="Proteomes" id="UP000017837"/>
    </source>
</evidence>
<feature type="chain" id="PRO_5004725165" description="DUF3298 domain-containing protein" evidence="1">
    <location>
        <begin position="28"/>
        <end position="325"/>
    </location>
</feature>
<evidence type="ECO:0000313" key="2">
    <source>
        <dbReference type="EMBL" id="ESQ88399.1"/>
    </source>
</evidence>
<proteinExistence type="predicted"/>
<accession>V4PM80</accession>
<gene>
    <name evidence="2" type="ORF">ABENE_16235</name>
</gene>
<dbReference type="AlphaFoldDB" id="V4PM80"/>
<dbReference type="STRING" id="1121022.GCA_000376105_02329"/>
<reference evidence="2 3" key="1">
    <citation type="journal article" date="2014" name="Nature">
        <title>Sequential evolution of bacterial morphology by co-option of a developmental regulator.</title>
        <authorList>
            <person name="Jiang C."/>
            <person name="Brown P.J."/>
            <person name="Ducret A."/>
            <person name="Brun Y.V."/>
        </authorList>
    </citation>
    <scope>NUCLEOTIDE SEQUENCE [LARGE SCALE GENOMIC DNA]</scope>
    <source>
        <strain evidence="2 3">DSM 16100</strain>
    </source>
</reference>
<name>V4PM80_9CAUL</name>
<dbReference type="PATRIC" id="fig|1121022.4.peg.3300"/>
<comment type="caution">
    <text evidence="2">The sequence shown here is derived from an EMBL/GenBank/DDBJ whole genome shotgun (WGS) entry which is preliminary data.</text>
</comment>
<feature type="signal peptide" evidence="1">
    <location>
        <begin position="1"/>
        <end position="27"/>
    </location>
</feature>
<dbReference type="OrthoDB" id="7630914at2"/>
<protein>
    <recommendedName>
        <fullName evidence="4">DUF3298 domain-containing protein</fullName>
    </recommendedName>
</protein>
<dbReference type="Proteomes" id="UP000017837">
    <property type="component" value="Unassembled WGS sequence"/>
</dbReference>
<dbReference type="EMBL" id="AWGB01000038">
    <property type="protein sequence ID" value="ESQ88399.1"/>
    <property type="molecule type" value="Genomic_DNA"/>
</dbReference>
<sequence length="325" mass="35955">MTLRPLLKKLVLASSVMLAGFTAPLLARTADDYTLPVVKRYYMMQADARCRLLDAPTSQALKAGYLQARNDALRAGLSMAYLAPWLDKARIAAGQTDCASPQLASEAEIARGGYRRFMALPHVAWNSGRTEWTANRAFTDDTAWRLVQYQNTDKADLAFGLYGTLQQNSFTLMAGFHDGVRPYSARLLVRNTDIVTVGRIERTPYGLTTEMPLGFNDYSSLSFMARNIAETTAALHPEVKTNLAGFSLTGDFVGKQVPENALRFDFPARAWMAIAKLDPREDMVVEFNTADGPLYARFEVGDFLTGLSYVALPSSYTNHHPNTAL</sequence>
<dbReference type="eggNOG" id="ENOG5032VMW">
    <property type="taxonomic scope" value="Bacteria"/>
</dbReference>
<organism evidence="2 3">
    <name type="scientific">Asticcacaulis benevestitus DSM 16100 = ATCC BAA-896</name>
    <dbReference type="NCBI Taxonomy" id="1121022"/>
    <lineage>
        <taxon>Bacteria</taxon>
        <taxon>Pseudomonadati</taxon>
        <taxon>Pseudomonadota</taxon>
        <taxon>Alphaproteobacteria</taxon>
        <taxon>Caulobacterales</taxon>
        <taxon>Caulobacteraceae</taxon>
        <taxon>Asticcacaulis</taxon>
    </lineage>
</organism>
<keyword evidence="3" id="KW-1185">Reference proteome</keyword>
<evidence type="ECO:0008006" key="4">
    <source>
        <dbReference type="Google" id="ProtNLM"/>
    </source>
</evidence>
<dbReference type="RefSeq" id="WP_018081997.1">
    <property type="nucleotide sequence ID" value="NZ_AQWM01000009.1"/>
</dbReference>
<keyword evidence="1" id="KW-0732">Signal</keyword>
<evidence type="ECO:0000256" key="1">
    <source>
        <dbReference type="SAM" id="SignalP"/>
    </source>
</evidence>